<dbReference type="InterPro" id="IPR039437">
    <property type="entry name" value="FrzH/put_lumazine-bd"/>
</dbReference>
<dbReference type="STRING" id="573321.SAMN04488505_11174"/>
<gene>
    <name evidence="1" type="ORF">SAMN04488505_11174</name>
</gene>
<name>A0A1H8HIQ4_9BACT</name>
<dbReference type="Proteomes" id="UP000198984">
    <property type="component" value="Unassembled WGS sequence"/>
</dbReference>
<accession>A0A1H8HIQ4</accession>
<organism evidence="1 2">
    <name type="scientific">Chitinophaga rupis</name>
    <dbReference type="NCBI Taxonomy" id="573321"/>
    <lineage>
        <taxon>Bacteria</taxon>
        <taxon>Pseudomonadati</taxon>
        <taxon>Bacteroidota</taxon>
        <taxon>Chitinophagia</taxon>
        <taxon>Chitinophagales</taxon>
        <taxon>Chitinophagaceae</taxon>
        <taxon>Chitinophaga</taxon>
    </lineage>
</organism>
<keyword evidence="2" id="KW-1185">Reference proteome</keyword>
<dbReference type="RefSeq" id="WP_089920123.1">
    <property type="nucleotide sequence ID" value="NZ_FOBB01000011.1"/>
</dbReference>
<evidence type="ECO:0000313" key="2">
    <source>
        <dbReference type="Proteomes" id="UP000198984"/>
    </source>
</evidence>
<sequence length="150" mass="16792">MKAILLTAFLFGIVPGLKAQQLKKMQTDLQDKAAITQALENIYFKGIYEGDVSLLAQVYHPGTLLFGDVKGQPYAKTLEQYLDGVAHRQSPKDSGKPFKGDILAVDVINSIAVAKVHVKMYEFNYDEFLSFHKIDGKWLIVNKMISDVNL</sequence>
<dbReference type="SUPFAM" id="SSF54427">
    <property type="entry name" value="NTF2-like"/>
    <property type="match status" value="1"/>
</dbReference>
<dbReference type="Gene3D" id="3.10.450.50">
    <property type="match status" value="1"/>
</dbReference>
<dbReference type="AlphaFoldDB" id="A0A1H8HIQ4"/>
<dbReference type="InterPro" id="IPR032710">
    <property type="entry name" value="NTF2-like_dom_sf"/>
</dbReference>
<dbReference type="OrthoDB" id="8445243at2"/>
<protein>
    <submittedName>
        <fullName evidence="1">Putative lumazine-binding</fullName>
    </submittedName>
</protein>
<evidence type="ECO:0000313" key="1">
    <source>
        <dbReference type="EMBL" id="SEN55919.1"/>
    </source>
</evidence>
<reference evidence="1 2" key="1">
    <citation type="submission" date="2016-10" db="EMBL/GenBank/DDBJ databases">
        <authorList>
            <person name="de Groot N.N."/>
        </authorList>
    </citation>
    <scope>NUCLEOTIDE SEQUENCE [LARGE SCALE GENOMIC DNA]</scope>
    <source>
        <strain evidence="1 2">DSM 21039</strain>
    </source>
</reference>
<proteinExistence type="predicted"/>
<dbReference type="Pfam" id="PF12893">
    <property type="entry name" value="Lumazine_bd_2"/>
    <property type="match status" value="1"/>
</dbReference>
<dbReference type="EMBL" id="FOBB01000011">
    <property type="protein sequence ID" value="SEN55919.1"/>
    <property type="molecule type" value="Genomic_DNA"/>
</dbReference>